<sequence length="464" mass="52044">MPTYQKSGQGYNIEGMTQAASTLIHLVYIHGFQGNDTTFKSFPTDLHKHLAALFPSRLSLKSSVYPTYKSIKPIAVATQNFLEWLSTQPPGHVILIGHSMGGLLAADAVTDPSNIRGTRPQRIMAMIAFDTPYLGMHPHVIISGIASLFQKQTKQDKEASSHPDRDDGMDELNDQDRVTLVGRGVLNSPGANQSDSQDHLTGQSISQSSHTSSQAPSLFTSEFFQRLTERTSPYIEHTLEHPSVRWVQKHRDAPLDAGKSWVIEHYQFGACMFDPKGLTKRYEDLLKWDGLWVNYWTYTRPFAKDAADGDSGESRDTVAMLQSPGMSNADSLAESSIHEPPLASDMQRSSPRIGPHTKSEMKAEQQEMKRIESVQKKAEKELKKQQKKQEAEEKKEKKRRHFVVLPDIMHHATLGAEKWEKVEIAGVEDEVAAHCGLFVPGQNLEYSALIERVGKRVLQWCDNI</sequence>
<keyword evidence="2" id="KW-1185">Reference proteome</keyword>
<organism evidence="1 2">
    <name type="scientific">Hygrophoropsis aurantiaca</name>
    <dbReference type="NCBI Taxonomy" id="72124"/>
    <lineage>
        <taxon>Eukaryota</taxon>
        <taxon>Fungi</taxon>
        <taxon>Dikarya</taxon>
        <taxon>Basidiomycota</taxon>
        <taxon>Agaricomycotina</taxon>
        <taxon>Agaricomycetes</taxon>
        <taxon>Agaricomycetidae</taxon>
        <taxon>Boletales</taxon>
        <taxon>Coniophorineae</taxon>
        <taxon>Hygrophoropsidaceae</taxon>
        <taxon>Hygrophoropsis</taxon>
    </lineage>
</organism>
<accession>A0ACB8ACR9</accession>
<name>A0ACB8ACR9_9AGAM</name>
<evidence type="ECO:0000313" key="1">
    <source>
        <dbReference type="EMBL" id="KAH7910897.1"/>
    </source>
</evidence>
<proteinExistence type="predicted"/>
<evidence type="ECO:0000313" key="2">
    <source>
        <dbReference type="Proteomes" id="UP000790377"/>
    </source>
</evidence>
<protein>
    <submittedName>
        <fullName evidence="1">Uncharacterized protein</fullName>
    </submittedName>
</protein>
<comment type="caution">
    <text evidence="1">The sequence shown here is derived from an EMBL/GenBank/DDBJ whole genome shotgun (WGS) entry which is preliminary data.</text>
</comment>
<reference evidence="1" key="1">
    <citation type="journal article" date="2021" name="New Phytol.">
        <title>Evolutionary innovations through gain and loss of genes in the ectomycorrhizal Boletales.</title>
        <authorList>
            <person name="Wu G."/>
            <person name="Miyauchi S."/>
            <person name="Morin E."/>
            <person name="Kuo A."/>
            <person name="Drula E."/>
            <person name="Varga T."/>
            <person name="Kohler A."/>
            <person name="Feng B."/>
            <person name="Cao Y."/>
            <person name="Lipzen A."/>
            <person name="Daum C."/>
            <person name="Hundley H."/>
            <person name="Pangilinan J."/>
            <person name="Johnson J."/>
            <person name="Barry K."/>
            <person name="LaButti K."/>
            <person name="Ng V."/>
            <person name="Ahrendt S."/>
            <person name="Min B."/>
            <person name="Choi I.G."/>
            <person name="Park H."/>
            <person name="Plett J.M."/>
            <person name="Magnuson J."/>
            <person name="Spatafora J.W."/>
            <person name="Nagy L.G."/>
            <person name="Henrissat B."/>
            <person name="Grigoriev I.V."/>
            <person name="Yang Z.L."/>
            <person name="Xu J."/>
            <person name="Martin F.M."/>
        </authorList>
    </citation>
    <scope>NUCLEOTIDE SEQUENCE</scope>
    <source>
        <strain evidence="1">ATCC 28755</strain>
    </source>
</reference>
<dbReference type="EMBL" id="MU267696">
    <property type="protein sequence ID" value="KAH7910897.1"/>
    <property type="molecule type" value="Genomic_DNA"/>
</dbReference>
<dbReference type="Proteomes" id="UP000790377">
    <property type="component" value="Unassembled WGS sequence"/>
</dbReference>
<gene>
    <name evidence="1" type="ORF">BJ138DRAFT_48183</name>
</gene>